<dbReference type="PANTHER" id="PTHR31327">
    <property type="entry name" value="SPERM MEIOSIS PDZ DOMAIN CONTAINING PROTEINS-RELATED"/>
    <property type="match status" value="1"/>
</dbReference>
<dbReference type="AlphaFoldDB" id="A0A2K6VMH9"/>
<dbReference type="STRING" id="6282.A0A2K6VMH9"/>
<dbReference type="SUPFAM" id="SSF50156">
    <property type="entry name" value="PDZ domain-like"/>
    <property type="match status" value="2"/>
</dbReference>
<evidence type="ECO:0000313" key="2">
    <source>
        <dbReference type="EnsemblMetazoa" id="OVOC12340.2"/>
    </source>
</evidence>
<dbReference type="EMBL" id="CMVM020000438">
    <property type="status" value="NOT_ANNOTATED_CDS"/>
    <property type="molecule type" value="Genomic_DNA"/>
</dbReference>
<dbReference type="EnsemblMetazoa" id="OVOC12340.2">
    <property type="protein sequence ID" value="OVOC12340.2"/>
    <property type="gene ID" value="WBGene00249149"/>
</dbReference>
<dbReference type="SMART" id="SM00228">
    <property type="entry name" value="PDZ"/>
    <property type="match status" value="2"/>
</dbReference>
<keyword evidence="3" id="KW-1185">Reference proteome</keyword>
<feature type="domain" description="PDZ" evidence="1">
    <location>
        <begin position="36"/>
        <end position="82"/>
    </location>
</feature>
<dbReference type="OMA" id="EDIPIAC"/>
<name>A0A2K6VMH9_ONCVO</name>
<evidence type="ECO:0000313" key="3">
    <source>
        <dbReference type="Proteomes" id="UP000024404"/>
    </source>
</evidence>
<dbReference type="InterPro" id="IPR001478">
    <property type="entry name" value="PDZ"/>
</dbReference>
<reference evidence="2" key="2">
    <citation type="submission" date="2018-02" db="UniProtKB">
        <authorList>
            <consortium name="EnsemblMetazoa"/>
        </authorList>
    </citation>
    <scope>IDENTIFICATION</scope>
</reference>
<accession>A0A2K6VMH9</accession>
<protein>
    <submittedName>
        <fullName evidence="2">PDZ domain-containing protein</fullName>
    </submittedName>
</protein>
<dbReference type="Proteomes" id="UP000024404">
    <property type="component" value="Unassembled WGS sequence"/>
</dbReference>
<sequence>MVIKMKDNMSKKIDYIYVEALGKKIPTAYCQIFQGIIKGKKGVNIGIVMNKLMAITKIERGSIAEQLLQFGDIITKINDKKIVSQKQFEDLLIKIGKNDYNLKISGIRLTTKLEMEGNRFPEGYEQNPNYKYHIAVIYFIHNCKLALSVKSYNNKVFVTRVVEHTLAGMSLTVGDAILDVDSVPVTTITDVSNAIHAGLRKNGFITLVIEQPDHPLAAAYVRHALMIEKSVEMDLPLAPDVIDICKQECKRMKRNPDLKPNQNILKYRDDKPRLINERIQINEKTEDIPIACEDNPALLMKVPVKYTINQERHLSSANARKE</sequence>
<dbReference type="PROSITE" id="PS50106">
    <property type="entry name" value="PDZ"/>
    <property type="match status" value="1"/>
</dbReference>
<dbReference type="PANTHER" id="PTHR31327:SF10">
    <property type="entry name" value="PDZ DOMAIN-CONTAINING PROTEIN"/>
    <property type="match status" value="1"/>
</dbReference>
<dbReference type="InterPro" id="IPR036034">
    <property type="entry name" value="PDZ_sf"/>
</dbReference>
<reference evidence="3" key="1">
    <citation type="submission" date="2013-10" db="EMBL/GenBank/DDBJ databases">
        <title>Genome sequencing of Onchocerca volvulus.</title>
        <authorList>
            <person name="Cotton J."/>
            <person name="Tsai J."/>
            <person name="Stanley E."/>
            <person name="Tracey A."/>
            <person name="Holroyd N."/>
            <person name="Lustigman S."/>
            <person name="Berriman M."/>
        </authorList>
    </citation>
    <scope>NUCLEOTIDE SEQUENCE</scope>
</reference>
<evidence type="ECO:0000259" key="1">
    <source>
        <dbReference type="PROSITE" id="PS50106"/>
    </source>
</evidence>
<organism evidence="2 3">
    <name type="scientific">Onchocerca volvulus</name>
    <dbReference type="NCBI Taxonomy" id="6282"/>
    <lineage>
        <taxon>Eukaryota</taxon>
        <taxon>Metazoa</taxon>
        <taxon>Ecdysozoa</taxon>
        <taxon>Nematoda</taxon>
        <taxon>Chromadorea</taxon>
        <taxon>Rhabditida</taxon>
        <taxon>Spirurina</taxon>
        <taxon>Spiruromorpha</taxon>
        <taxon>Filarioidea</taxon>
        <taxon>Onchocercidae</taxon>
        <taxon>Onchocerca</taxon>
    </lineage>
</organism>
<proteinExistence type="predicted"/>
<dbReference type="EnsemblMetazoa" id="OVOC12340.1">
    <property type="protein sequence ID" value="OVOC12340.1"/>
    <property type="gene ID" value="WBGene00249149"/>
</dbReference>
<dbReference type="Gene3D" id="2.30.42.10">
    <property type="match status" value="2"/>
</dbReference>
<dbReference type="InterPro" id="IPR040264">
    <property type="entry name" value="T15H9.4-like"/>
</dbReference>